<dbReference type="Proteomes" id="UP000635335">
    <property type="component" value="Unassembled WGS sequence"/>
</dbReference>
<keyword evidence="4" id="KW-1185">Reference proteome</keyword>
<sequence length="334" mass="38781">MKDFNWIKKNYIFIIPFTIISLIYFGFMLYIIHKVSETDSLSSLGSFGDSFGILNALFSGLGFSGLLITLFYQQRQINSQENESKKQDAISSQLQYEETLHKLISLFHSTMKEVKINYEGGELFGRDALQKSLSIFTGKVKSSGLNVIPARLSKKYRKNELTDDDKEIINYYYYKHFIFLSSVLSRQWRLIESFKILLRHLEENCPENSNIQQYRDLVFSQLTYVECTYIFLVALGGRDNAELRKHMISSSMYNSCSPIKLSEIHKMMFKEFWGMDLSRAESNQTFPINKSTIKHIKIKESDILQKLNNLNSKTTKDQKKITSKSDNPDNTALE</sequence>
<protein>
    <recommendedName>
        <fullName evidence="5">Phage abortive infection protein</fullName>
    </recommendedName>
</protein>
<evidence type="ECO:0000313" key="3">
    <source>
        <dbReference type="EMBL" id="MBH1919754.1"/>
    </source>
</evidence>
<keyword evidence="2" id="KW-0812">Transmembrane</keyword>
<evidence type="ECO:0000256" key="1">
    <source>
        <dbReference type="SAM" id="MobiDB-lite"/>
    </source>
</evidence>
<organism evidence="3 4">
    <name type="scientific">Serratia surfactantfaciens</name>
    <dbReference type="NCBI Taxonomy" id="2741499"/>
    <lineage>
        <taxon>Bacteria</taxon>
        <taxon>Pseudomonadati</taxon>
        <taxon>Pseudomonadota</taxon>
        <taxon>Gammaproteobacteria</taxon>
        <taxon>Enterobacterales</taxon>
        <taxon>Yersiniaceae</taxon>
        <taxon>Serratia</taxon>
    </lineage>
</organism>
<comment type="caution">
    <text evidence="3">The sequence shown here is derived from an EMBL/GenBank/DDBJ whole genome shotgun (WGS) entry which is preliminary data.</text>
</comment>
<feature type="transmembrane region" description="Helical" evidence="2">
    <location>
        <begin position="52"/>
        <end position="72"/>
    </location>
</feature>
<keyword evidence="2" id="KW-1133">Transmembrane helix</keyword>
<proteinExistence type="predicted"/>
<name>A0ABS0LYM2_9GAMM</name>
<dbReference type="RefSeq" id="WP_197667508.1">
    <property type="nucleotide sequence ID" value="NZ_JADUMB010000001.1"/>
</dbReference>
<reference evidence="3 4" key="1">
    <citation type="submission" date="2020-11" db="EMBL/GenBank/DDBJ databases">
        <title>Enhanced detection system for hospital associated transmission using whole genome sequencing surveillance.</title>
        <authorList>
            <person name="Harrison L.H."/>
            <person name="Van Tyne D."/>
            <person name="Marsh J.W."/>
            <person name="Griffith M.P."/>
            <person name="Snyder D.J."/>
            <person name="Cooper V.S."/>
            <person name="Mustapha M."/>
        </authorList>
    </citation>
    <scope>NUCLEOTIDE SEQUENCE [LARGE SCALE GENOMIC DNA]</scope>
    <source>
        <strain evidence="3 4">SER00227</strain>
    </source>
</reference>
<feature type="transmembrane region" description="Helical" evidence="2">
    <location>
        <begin position="12"/>
        <end position="32"/>
    </location>
</feature>
<accession>A0ABS0LYM2</accession>
<feature type="compositionally biased region" description="Polar residues" evidence="1">
    <location>
        <begin position="324"/>
        <end position="334"/>
    </location>
</feature>
<evidence type="ECO:0000256" key="2">
    <source>
        <dbReference type="SAM" id="Phobius"/>
    </source>
</evidence>
<dbReference type="EMBL" id="JADUMB010000001">
    <property type="protein sequence ID" value="MBH1919754.1"/>
    <property type="molecule type" value="Genomic_DNA"/>
</dbReference>
<keyword evidence="2" id="KW-0472">Membrane</keyword>
<evidence type="ECO:0008006" key="5">
    <source>
        <dbReference type="Google" id="ProtNLM"/>
    </source>
</evidence>
<feature type="region of interest" description="Disordered" evidence="1">
    <location>
        <begin position="314"/>
        <end position="334"/>
    </location>
</feature>
<gene>
    <name evidence="3" type="ORF">I5U16_06265</name>
</gene>
<evidence type="ECO:0000313" key="4">
    <source>
        <dbReference type="Proteomes" id="UP000635335"/>
    </source>
</evidence>